<keyword evidence="7" id="KW-0675">Receptor</keyword>
<protein>
    <recommendedName>
        <fullName evidence="10">Ionotropic glutamate receptor C-terminal domain-containing protein</fullName>
    </recommendedName>
</protein>
<dbReference type="Gene3D" id="3.40.190.10">
    <property type="entry name" value="Periplasmic binding protein-like II"/>
    <property type="match status" value="1"/>
</dbReference>
<feature type="transmembrane region" description="Helical" evidence="9">
    <location>
        <begin position="671"/>
        <end position="696"/>
    </location>
</feature>
<evidence type="ECO:0000256" key="8">
    <source>
        <dbReference type="ARBA" id="ARBA00023180"/>
    </source>
</evidence>
<evidence type="ECO:0000256" key="1">
    <source>
        <dbReference type="ARBA" id="ARBA00004651"/>
    </source>
</evidence>
<keyword evidence="6 9" id="KW-0472">Membrane</keyword>
<dbReference type="GO" id="GO:0050906">
    <property type="term" value="P:detection of stimulus involved in sensory perception"/>
    <property type="evidence" value="ECO:0007669"/>
    <property type="project" value="UniProtKB-ARBA"/>
</dbReference>
<comment type="subcellular location">
    <subcellularLocation>
        <location evidence="1">Cell membrane</location>
        <topology evidence="1">Multi-pass membrane protein</topology>
    </subcellularLocation>
</comment>
<feature type="domain" description="Ionotropic glutamate receptor C-terminal" evidence="10">
    <location>
        <begin position="364"/>
        <end position="681"/>
    </location>
</feature>
<keyword evidence="5 9" id="KW-1133">Transmembrane helix</keyword>
<keyword evidence="3" id="KW-1003">Cell membrane</keyword>
<keyword evidence="8" id="KW-0325">Glycoprotein</keyword>
<evidence type="ECO:0000256" key="4">
    <source>
        <dbReference type="ARBA" id="ARBA00022692"/>
    </source>
</evidence>
<gene>
    <name evidence="11" type="ORF">ABEB36_015012</name>
</gene>
<sequence length="720" mass="83565">MAIISDSIYMDIFQKQWFRRFENFLSYILIFVKDSDDLLAPSNDIQMSLGIAKMNGCQMYIILISNGLQVGRLLKFGDRYRVLNTRYNYIIMFDNRLFEKKLLYLWKRIINVVFIKKYSGRKTEKNNSKSDWFELTTVPFPINFEDVLIPKRLDIWTKSKFRKGYFVLFWKLLKKISCLNLKRIRLFFVLNAIRNCIFLCKIINLIFSASDLFKDKTYDLKNQTLNIATFSHIPGTVKSSDSTFKQHVRANIKTANNFSFSGTEIEILDTISKVMNFQCGLYEPENADIELWGRKGIGFYTGLLGEMTRAKADLALGDLYYIPYILNIMDLSIPYNTECLTFLTPEALTDISWKTLILPFDSVMWGGVIGCLLVTSAVFYCLAKFHLFKAKIRKLEKKTKGNAEERRKRLLKLSIYSQIIKMDYDIKYSLLKEQYKHCKEDHEPKGLYQFSDPKNSILYNFSMLLLVSLPKLPTGWSLRVFTGWYWLYCLLVVVAYRASLTAILSRPTPRVTIDSLQELIDSKLTYGGWGEISMEFFKSSNDEFINRIKGDFEVVNNSDNAVSRVADGSFAFYENTYFLKEAIFKQNNILTGKNMTNNTEKISTPKEINRNLHIMKDCIINMPVSIGLQKNSVLEAGLIEKWLNDVMQKILTYKSTQNDIGQKALMDLKKLYGALVILAIGYFLGTLTLIAELIYYDHKVSKHPGYNKYSRIVYNIKKAK</sequence>
<evidence type="ECO:0000256" key="2">
    <source>
        <dbReference type="ARBA" id="ARBA00008685"/>
    </source>
</evidence>
<dbReference type="PANTHER" id="PTHR42643">
    <property type="entry name" value="IONOTROPIC RECEPTOR 20A-RELATED"/>
    <property type="match status" value="1"/>
</dbReference>
<feature type="transmembrane region" description="Helical" evidence="9">
    <location>
        <begin position="484"/>
        <end position="504"/>
    </location>
</feature>
<keyword evidence="4 9" id="KW-0812">Transmembrane</keyword>
<evidence type="ECO:0000256" key="5">
    <source>
        <dbReference type="ARBA" id="ARBA00022989"/>
    </source>
</evidence>
<evidence type="ECO:0000256" key="6">
    <source>
        <dbReference type="ARBA" id="ARBA00023136"/>
    </source>
</evidence>
<accession>A0ABD1E1U3</accession>
<evidence type="ECO:0000313" key="11">
    <source>
        <dbReference type="EMBL" id="KAL1488549.1"/>
    </source>
</evidence>
<feature type="transmembrane region" description="Helical" evidence="9">
    <location>
        <begin position="457"/>
        <end position="478"/>
    </location>
</feature>
<reference evidence="11 12" key="1">
    <citation type="submission" date="2024-05" db="EMBL/GenBank/DDBJ databases">
        <title>Genetic variation in Jamaican populations of the coffee berry borer (Hypothenemus hampei).</title>
        <authorList>
            <person name="Errbii M."/>
            <person name="Myrie A."/>
        </authorList>
    </citation>
    <scope>NUCLEOTIDE SEQUENCE [LARGE SCALE GENOMIC DNA]</scope>
    <source>
        <strain evidence="11">JA-Hopewell-2020-01-JO</strain>
        <tissue evidence="11">Whole body</tissue>
    </source>
</reference>
<keyword evidence="12" id="KW-1185">Reference proteome</keyword>
<comment type="similarity">
    <text evidence="2">Belongs to the glutamate-gated ion channel (TC 1.A.10.1) family.</text>
</comment>
<evidence type="ECO:0000256" key="7">
    <source>
        <dbReference type="ARBA" id="ARBA00023170"/>
    </source>
</evidence>
<evidence type="ECO:0000259" key="10">
    <source>
        <dbReference type="Pfam" id="PF00060"/>
    </source>
</evidence>
<dbReference type="EMBL" id="JBDJPC010000014">
    <property type="protein sequence ID" value="KAL1488549.1"/>
    <property type="molecule type" value="Genomic_DNA"/>
</dbReference>
<feature type="transmembrane region" description="Helical" evidence="9">
    <location>
        <begin position="363"/>
        <end position="383"/>
    </location>
</feature>
<dbReference type="GO" id="GO:0005886">
    <property type="term" value="C:plasma membrane"/>
    <property type="evidence" value="ECO:0007669"/>
    <property type="project" value="UniProtKB-SubCell"/>
</dbReference>
<name>A0ABD1E1U3_HYPHA</name>
<dbReference type="InterPro" id="IPR052192">
    <property type="entry name" value="Insect_Ionotropic_Sensory_Rcpt"/>
</dbReference>
<evidence type="ECO:0000256" key="3">
    <source>
        <dbReference type="ARBA" id="ARBA00022475"/>
    </source>
</evidence>
<proteinExistence type="inferred from homology"/>
<organism evidence="11 12">
    <name type="scientific">Hypothenemus hampei</name>
    <name type="common">Coffee berry borer</name>
    <dbReference type="NCBI Taxonomy" id="57062"/>
    <lineage>
        <taxon>Eukaryota</taxon>
        <taxon>Metazoa</taxon>
        <taxon>Ecdysozoa</taxon>
        <taxon>Arthropoda</taxon>
        <taxon>Hexapoda</taxon>
        <taxon>Insecta</taxon>
        <taxon>Pterygota</taxon>
        <taxon>Neoptera</taxon>
        <taxon>Endopterygota</taxon>
        <taxon>Coleoptera</taxon>
        <taxon>Polyphaga</taxon>
        <taxon>Cucujiformia</taxon>
        <taxon>Curculionidae</taxon>
        <taxon>Scolytinae</taxon>
        <taxon>Hypothenemus</taxon>
    </lineage>
</organism>
<dbReference type="Gene3D" id="1.10.287.70">
    <property type="match status" value="1"/>
</dbReference>
<dbReference type="PANTHER" id="PTHR42643:SF35">
    <property type="entry name" value="IONOTROPIC RECEPTOR 68A, ISOFORM A"/>
    <property type="match status" value="1"/>
</dbReference>
<dbReference type="Pfam" id="PF00060">
    <property type="entry name" value="Lig_chan"/>
    <property type="match status" value="1"/>
</dbReference>
<comment type="caution">
    <text evidence="11">The sequence shown here is derived from an EMBL/GenBank/DDBJ whole genome shotgun (WGS) entry which is preliminary data.</text>
</comment>
<dbReference type="AlphaFoldDB" id="A0ABD1E1U3"/>
<dbReference type="SUPFAM" id="SSF53850">
    <property type="entry name" value="Periplasmic binding protein-like II"/>
    <property type="match status" value="1"/>
</dbReference>
<dbReference type="InterPro" id="IPR001320">
    <property type="entry name" value="Iontro_rcpt_C"/>
</dbReference>
<evidence type="ECO:0000313" key="12">
    <source>
        <dbReference type="Proteomes" id="UP001566132"/>
    </source>
</evidence>
<dbReference type="Proteomes" id="UP001566132">
    <property type="component" value="Unassembled WGS sequence"/>
</dbReference>
<evidence type="ECO:0000256" key="9">
    <source>
        <dbReference type="SAM" id="Phobius"/>
    </source>
</evidence>